<evidence type="ECO:0000256" key="4">
    <source>
        <dbReference type="ARBA" id="ARBA00022837"/>
    </source>
</evidence>
<evidence type="ECO:0000259" key="8">
    <source>
        <dbReference type="PROSITE" id="PS51506"/>
    </source>
</evidence>
<gene>
    <name evidence="9" type="ORF">Ciccas_002926</name>
</gene>
<dbReference type="InterPro" id="IPR013083">
    <property type="entry name" value="Znf_RING/FYVE/PHD"/>
</dbReference>
<accession>A0ABD2QG88</accession>
<proteinExistence type="predicted"/>
<keyword evidence="2 5" id="KW-0863">Zinc-finger</keyword>
<dbReference type="GO" id="GO:0005509">
    <property type="term" value="F:calcium ion binding"/>
    <property type="evidence" value="ECO:0007669"/>
    <property type="project" value="UniProtKB-UniRule"/>
</dbReference>
<dbReference type="Proteomes" id="UP001626550">
    <property type="component" value="Unassembled WGS sequence"/>
</dbReference>
<evidence type="ECO:0000259" key="7">
    <source>
        <dbReference type="PROSITE" id="PS50089"/>
    </source>
</evidence>
<comment type="function">
    <text evidence="6">E3 ubiquitin-protein ligase which accepts ubiquitin from specific E2 ubiquitin-conjugating enzymes, and transfers it to substrates, generally promoting their degradation by the proteasome.</text>
</comment>
<dbReference type="EC" id="2.3.2.27" evidence="6"/>
<dbReference type="InterPro" id="IPR024159">
    <property type="entry name" value="Cbl_PTB"/>
</dbReference>
<dbReference type="GO" id="GO:0061630">
    <property type="term" value="F:ubiquitin protein ligase activity"/>
    <property type="evidence" value="ECO:0007669"/>
    <property type="project" value="UniProtKB-EC"/>
</dbReference>
<dbReference type="AlphaFoldDB" id="A0ABD2QG88"/>
<dbReference type="InterPro" id="IPR014742">
    <property type="entry name" value="Adaptor_Cbl_SH2-like"/>
</dbReference>
<comment type="domain">
    <text evidence="6">The N-terminus is composed of the phosphotyrosine binding (PTB) domain, a short linker region and the RING-type zinc finger. The PTB domain, which is also called TKB (tyrosine kinase binding) domain, is composed of three different subdomains: a four-helix bundle (4H), a calcium-binding EF hand and a divergent SH2 domain.</text>
</comment>
<protein>
    <recommendedName>
        <fullName evidence="6">E3 ubiquitin-protein ligase CBL</fullName>
        <ecNumber evidence="6">2.3.2.27</ecNumber>
    </recommendedName>
</protein>
<organism evidence="9 10">
    <name type="scientific">Cichlidogyrus casuarinus</name>
    <dbReference type="NCBI Taxonomy" id="1844966"/>
    <lineage>
        <taxon>Eukaryota</taxon>
        <taxon>Metazoa</taxon>
        <taxon>Spiralia</taxon>
        <taxon>Lophotrochozoa</taxon>
        <taxon>Platyhelminthes</taxon>
        <taxon>Monogenea</taxon>
        <taxon>Monopisthocotylea</taxon>
        <taxon>Dactylogyridea</taxon>
        <taxon>Ancyrocephalidae</taxon>
        <taxon>Cichlidogyrus</taxon>
    </lineage>
</organism>
<keyword evidence="4 6" id="KW-0106">Calcium</keyword>
<dbReference type="InterPro" id="IPR024162">
    <property type="entry name" value="Adaptor_Cbl"/>
</dbReference>
<dbReference type="SUPFAM" id="SSF55550">
    <property type="entry name" value="SH2 domain"/>
    <property type="match status" value="1"/>
</dbReference>
<keyword evidence="10" id="KW-1185">Reference proteome</keyword>
<evidence type="ECO:0000313" key="9">
    <source>
        <dbReference type="EMBL" id="KAL3318418.1"/>
    </source>
</evidence>
<dbReference type="InterPro" id="IPR014741">
    <property type="entry name" value="Adaptor_Cbl_EF_hand-like"/>
</dbReference>
<dbReference type="Gene3D" id="3.30.505.10">
    <property type="entry name" value="SH2 domain"/>
    <property type="match status" value="1"/>
</dbReference>
<keyword evidence="3 6" id="KW-0862">Zinc</keyword>
<name>A0ABD2QG88_9PLAT</name>
<comment type="catalytic activity">
    <reaction evidence="6">
        <text>S-ubiquitinyl-[E2 ubiquitin-conjugating enzyme]-L-cysteine + [acceptor protein]-L-lysine = [E2 ubiquitin-conjugating enzyme]-L-cysteine + N(6)-ubiquitinyl-[acceptor protein]-L-lysine.</text>
        <dbReference type="EC" id="2.3.2.27"/>
    </reaction>
</comment>
<sequence length="420" mass="48260">MKPLTKKVIGEISDLMKATIKKLKTVMINPPSLYPSSSGNVMKSISDRLMNISNSLSDITRATDPDKTNQAQDEFLSMFLKNLKRRLKSLQVHLTEKRPPPDVYMVNFTFMLEEIREMFSEGKLITSYQISKPEPRKWWQDNFGDEVVISWNCFGTCFIREFDIEKGNFDRLHECFSFTSTEYVSIFAFDLFTRLYTPWKQMKDVWTTLAVKSSAYMGFISFSSMRQCLKLMKPGCFGYRVSCSNVGYWSVGYVTAAGTPSQTICWCRPLADHLKLGNLQSLYLSTTSDEPFPNLDNILNLIVNVELPPDYMPDYTFSDNIEKCIICFEEPLDLRIEPCGHFCGQKCIRNCMSKCKMMKCPVCRREIKSISIVKRQQSLLQLPSVPSAVSSPVSFSIALHFFSCYPRSQSMIQGWFLLCI</sequence>
<dbReference type="GO" id="GO:0001784">
    <property type="term" value="F:phosphotyrosine residue binding"/>
    <property type="evidence" value="ECO:0007669"/>
    <property type="project" value="UniProtKB-UniRule"/>
</dbReference>
<dbReference type="InterPro" id="IPR011992">
    <property type="entry name" value="EF-hand-dom_pair"/>
</dbReference>
<dbReference type="Pfam" id="PF13920">
    <property type="entry name" value="zf-C3HC4_3"/>
    <property type="match status" value="1"/>
</dbReference>
<dbReference type="GO" id="GO:0008270">
    <property type="term" value="F:zinc ion binding"/>
    <property type="evidence" value="ECO:0007669"/>
    <property type="project" value="UniProtKB-KW"/>
</dbReference>
<dbReference type="Pfam" id="PF02761">
    <property type="entry name" value="Cbl_N2"/>
    <property type="match status" value="1"/>
</dbReference>
<evidence type="ECO:0000256" key="2">
    <source>
        <dbReference type="ARBA" id="ARBA00022771"/>
    </source>
</evidence>
<dbReference type="SUPFAM" id="SSF57850">
    <property type="entry name" value="RING/U-box"/>
    <property type="match status" value="1"/>
</dbReference>
<dbReference type="PANTHER" id="PTHR23007:SF11">
    <property type="entry name" value="E3 UBIQUITIN-PROTEIN LIGASE CBL"/>
    <property type="match status" value="1"/>
</dbReference>
<evidence type="ECO:0000256" key="3">
    <source>
        <dbReference type="ARBA" id="ARBA00022833"/>
    </source>
</evidence>
<comment type="caution">
    <text evidence="9">The sequence shown here is derived from an EMBL/GenBank/DDBJ whole genome shotgun (WGS) entry which is preliminary data.</text>
</comment>
<evidence type="ECO:0000256" key="6">
    <source>
        <dbReference type="RuleBase" id="RU367001"/>
    </source>
</evidence>
<dbReference type="EMBL" id="JBJKFK010000246">
    <property type="protein sequence ID" value="KAL3318418.1"/>
    <property type="molecule type" value="Genomic_DNA"/>
</dbReference>
<comment type="pathway">
    <text evidence="6">Protein modification; protein ubiquitination.</text>
</comment>
<evidence type="ECO:0000313" key="10">
    <source>
        <dbReference type="Proteomes" id="UP001626550"/>
    </source>
</evidence>
<dbReference type="Gene3D" id="1.10.238.10">
    <property type="entry name" value="EF-hand"/>
    <property type="match status" value="1"/>
</dbReference>
<dbReference type="InterPro" id="IPR036860">
    <property type="entry name" value="SH2_dom_sf"/>
</dbReference>
<feature type="domain" description="RING-type" evidence="7">
    <location>
        <begin position="324"/>
        <end position="364"/>
    </location>
</feature>
<keyword evidence="6" id="KW-0808">Transferase</keyword>
<dbReference type="InterPro" id="IPR001841">
    <property type="entry name" value="Znf_RING"/>
</dbReference>
<dbReference type="Gene3D" id="3.30.40.10">
    <property type="entry name" value="Zinc/RING finger domain, C3HC4 (zinc finger)"/>
    <property type="match status" value="1"/>
</dbReference>
<dbReference type="PROSITE" id="PS50089">
    <property type="entry name" value="ZF_RING_2"/>
    <property type="match status" value="1"/>
</dbReference>
<keyword evidence="1 6" id="KW-0479">Metal-binding</keyword>
<evidence type="ECO:0000256" key="5">
    <source>
        <dbReference type="PROSITE-ProRule" id="PRU00175"/>
    </source>
</evidence>
<dbReference type="SUPFAM" id="SSF47473">
    <property type="entry name" value="EF-hand"/>
    <property type="match status" value="1"/>
</dbReference>
<dbReference type="PROSITE" id="PS51506">
    <property type="entry name" value="CBL_PTB"/>
    <property type="match status" value="1"/>
</dbReference>
<reference evidence="9 10" key="1">
    <citation type="submission" date="2024-11" db="EMBL/GenBank/DDBJ databases">
        <title>Adaptive evolution of stress response genes in parasites aligns with host niche diversity.</title>
        <authorList>
            <person name="Hahn C."/>
            <person name="Resl P."/>
        </authorList>
    </citation>
    <scope>NUCLEOTIDE SEQUENCE [LARGE SCALE GENOMIC DNA]</scope>
    <source>
        <strain evidence="9">EGGRZ-B1_66</strain>
        <tissue evidence="9">Body</tissue>
    </source>
</reference>
<dbReference type="Pfam" id="PF02762">
    <property type="entry name" value="Cbl_N3"/>
    <property type="match status" value="1"/>
</dbReference>
<evidence type="ECO:0000256" key="1">
    <source>
        <dbReference type="ARBA" id="ARBA00022723"/>
    </source>
</evidence>
<dbReference type="PANTHER" id="PTHR23007">
    <property type="entry name" value="CBL"/>
    <property type="match status" value="1"/>
</dbReference>
<keyword evidence="6" id="KW-0833">Ubl conjugation pathway</keyword>
<feature type="domain" description="Cbl-PTB" evidence="8">
    <location>
        <begin position="1"/>
        <end position="297"/>
    </location>
</feature>